<dbReference type="EMBL" id="ASPP01006548">
    <property type="protein sequence ID" value="ETO28647.1"/>
    <property type="molecule type" value="Genomic_DNA"/>
</dbReference>
<feature type="compositionally biased region" description="Basic and acidic residues" evidence="1">
    <location>
        <begin position="35"/>
        <end position="53"/>
    </location>
</feature>
<protein>
    <submittedName>
        <fullName evidence="2">Uncharacterized protein</fullName>
    </submittedName>
</protein>
<feature type="region of interest" description="Disordered" evidence="1">
    <location>
        <begin position="128"/>
        <end position="200"/>
    </location>
</feature>
<comment type="caution">
    <text evidence="2">The sequence shown here is derived from an EMBL/GenBank/DDBJ whole genome shotgun (WGS) entry which is preliminary data.</text>
</comment>
<sequence length="200" mass="23461">MHSKNFHVNNGKTTCSKKKKINIHNKTTQNQNGEGGERGEEKKRAKLRPKAESTRASISSDYLRYQLDVDDEGETSNTRNVENRRGYQHQRANAMRMTKIHDRVAGSNLSYSDDMTNNPNFKIMVTRTHGSAESSSNEENSHGDEGDNEEEEMEEENEDYNEEEEEEEMEEEEEEEEEEMEREEEEIEVEEEIEMEEEER</sequence>
<feature type="region of interest" description="Disordered" evidence="1">
    <location>
        <begin position="70"/>
        <end position="92"/>
    </location>
</feature>
<organism evidence="2 3">
    <name type="scientific">Reticulomyxa filosa</name>
    <dbReference type="NCBI Taxonomy" id="46433"/>
    <lineage>
        <taxon>Eukaryota</taxon>
        <taxon>Sar</taxon>
        <taxon>Rhizaria</taxon>
        <taxon>Retaria</taxon>
        <taxon>Foraminifera</taxon>
        <taxon>Monothalamids</taxon>
        <taxon>Reticulomyxidae</taxon>
        <taxon>Reticulomyxa</taxon>
    </lineage>
</organism>
<dbReference type="AlphaFoldDB" id="X6NTM1"/>
<evidence type="ECO:0000256" key="1">
    <source>
        <dbReference type="SAM" id="MobiDB-lite"/>
    </source>
</evidence>
<accession>X6NTM1</accession>
<dbReference type="Proteomes" id="UP000023152">
    <property type="component" value="Unassembled WGS sequence"/>
</dbReference>
<keyword evidence="3" id="KW-1185">Reference proteome</keyword>
<reference evidence="2 3" key="1">
    <citation type="journal article" date="2013" name="Curr. Biol.">
        <title>The Genome of the Foraminiferan Reticulomyxa filosa.</title>
        <authorList>
            <person name="Glockner G."/>
            <person name="Hulsmann N."/>
            <person name="Schleicher M."/>
            <person name="Noegel A.A."/>
            <person name="Eichinger L."/>
            <person name="Gallinger C."/>
            <person name="Pawlowski J."/>
            <person name="Sierra R."/>
            <person name="Euteneuer U."/>
            <person name="Pillet L."/>
            <person name="Moustafa A."/>
            <person name="Platzer M."/>
            <person name="Groth M."/>
            <person name="Szafranski K."/>
            <person name="Schliwa M."/>
        </authorList>
    </citation>
    <scope>NUCLEOTIDE SEQUENCE [LARGE SCALE GENOMIC DNA]</scope>
</reference>
<feature type="compositionally biased region" description="Acidic residues" evidence="1">
    <location>
        <begin position="146"/>
        <end position="200"/>
    </location>
</feature>
<feature type="compositionally biased region" description="Polar residues" evidence="1">
    <location>
        <begin position="1"/>
        <end position="14"/>
    </location>
</feature>
<name>X6NTM1_RETFI</name>
<evidence type="ECO:0000313" key="3">
    <source>
        <dbReference type="Proteomes" id="UP000023152"/>
    </source>
</evidence>
<gene>
    <name evidence="2" type="ORF">RFI_08483</name>
</gene>
<evidence type="ECO:0000313" key="2">
    <source>
        <dbReference type="EMBL" id="ETO28647.1"/>
    </source>
</evidence>
<feature type="region of interest" description="Disordered" evidence="1">
    <location>
        <begin position="1"/>
        <end position="58"/>
    </location>
</feature>
<proteinExistence type="predicted"/>